<keyword evidence="2" id="KW-1185">Reference proteome</keyword>
<dbReference type="AlphaFoldDB" id="A0AAN8A9K7"/>
<protein>
    <submittedName>
        <fullName evidence="1">Uncharacterized protein</fullName>
    </submittedName>
</protein>
<comment type="caution">
    <text evidence="1">The sequence shown here is derived from an EMBL/GenBank/DDBJ whole genome shotgun (WGS) entry which is preliminary data.</text>
</comment>
<dbReference type="EMBL" id="JAWIZZ010000035">
    <property type="protein sequence ID" value="KAK5781500.1"/>
    <property type="molecule type" value="Genomic_DNA"/>
</dbReference>
<evidence type="ECO:0000313" key="2">
    <source>
        <dbReference type="Proteomes" id="UP001306508"/>
    </source>
</evidence>
<gene>
    <name evidence="1" type="ORF">RI543_001048</name>
</gene>
<evidence type="ECO:0000313" key="1">
    <source>
        <dbReference type="EMBL" id="KAK5781500.1"/>
    </source>
</evidence>
<name>A0AAN8A9K7_9SACH</name>
<dbReference type="Pfam" id="PF04001">
    <property type="entry name" value="Vhr1"/>
    <property type="match status" value="1"/>
</dbReference>
<dbReference type="InterPro" id="IPR007147">
    <property type="entry name" value="TF_Vhr"/>
</dbReference>
<proteinExistence type="predicted"/>
<organism evidence="1 2">
    <name type="scientific">Arxiozyma heterogenica</name>
    <dbReference type="NCBI Taxonomy" id="278026"/>
    <lineage>
        <taxon>Eukaryota</taxon>
        <taxon>Fungi</taxon>
        <taxon>Dikarya</taxon>
        <taxon>Ascomycota</taxon>
        <taxon>Saccharomycotina</taxon>
        <taxon>Saccharomycetes</taxon>
        <taxon>Saccharomycetales</taxon>
        <taxon>Saccharomycetaceae</taxon>
        <taxon>Arxiozyma</taxon>
    </lineage>
</organism>
<reference evidence="2" key="1">
    <citation type="submission" date="2023-07" db="EMBL/GenBank/DDBJ databases">
        <title>A draft genome of Kazachstania heterogenica Y-27499.</title>
        <authorList>
            <person name="Donic C."/>
            <person name="Kralova J.S."/>
            <person name="Fidel L."/>
            <person name="Ben-Dor S."/>
            <person name="Jung S."/>
        </authorList>
    </citation>
    <scope>NUCLEOTIDE SEQUENCE [LARGE SCALE GENOMIC DNA]</scope>
    <source>
        <strain evidence="2">Y27499</strain>
    </source>
</reference>
<accession>A0AAN8A9K7</accession>
<dbReference type="Proteomes" id="UP001306508">
    <property type="component" value="Unassembled WGS sequence"/>
</dbReference>
<sequence>MTKEKGGGFMITKYNLPNSKNSSGTTSLIRNKLNFDDGIKWNEFCKIRTCLIKSYFKSIDLVHINLTLSENKIKVKQIADCLRIEFNFSVDTGHYFEKLVILAIQSMRRNLIRSQNNNSNRLNKLDKLDKLNKCKEFSPLSNGKDGILSNTNLLSLVINDIINDVVPLKDQKSHQIDSSMIHGGLPDLSIFISEDPLSRKTKKNSQNLLGDKNSKDSPFIPFFLKEKILRNIQKSRTCYQLSRIDSDRINIIEQHRNLIRLGRDSLTLSSRYVFERFYSNSDLNLVDFVFEQINKPKFLSQLSFELFQSAITIKLSLHDQEMLLSLLNITLGSLIKDFGFDPILYDISEILYHLVLIKYPRLCKNNNSNGVEEHDYDNTVLSGRSSKANTPDIDSDMESHLSKNKDIIVSSLSINPQIANKEVYKKVQIKYQTKVQDFNFPLLSNATPTIKEIVNNCKQLFQIKKDLELNIYYDGTLIKSDIKLANLFNDLNIKVLYLELR</sequence>